<dbReference type="Gene3D" id="3.40.50.1820">
    <property type="entry name" value="alpha/beta hydrolase"/>
    <property type="match status" value="1"/>
</dbReference>
<dbReference type="OrthoDB" id="186445at2759"/>
<evidence type="ECO:0000313" key="4">
    <source>
        <dbReference type="Proteomes" id="UP000355283"/>
    </source>
</evidence>
<feature type="domain" description="CYTH" evidence="2">
    <location>
        <begin position="294"/>
        <end position="499"/>
    </location>
</feature>
<evidence type="ECO:0000256" key="1">
    <source>
        <dbReference type="SAM" id="MobiDB-lite"/>
    </source>
</evidence>
<keyword evidence="4" id="KW-1185">Reference proteome</keyword>
<feature type="compositionally biased region" description="Low complexity" evidence="1">
    <location>
        <begin position="8"/>
        <end position="34"/>
    </location>
</feature>
<dbReference type="AlphaFoldDB" id="A0A4D9CST7"/>
<dbReference type="Pfam" id="PF05728">
    <property type="entry name" value="UPF0227"/>
    <property type="match status" value="1"/>
</dbReference>
<sequence length="525" mass="56693">MVTATVGPTSPLASASFPSLAPSPASPTSGTAASQPGGDPIVKRVYAYAHGFLSDENSFKGRHLQQFLASRNAHLHLLNLNGGVGEGMGGISYSRGLAAIRALYDKEGGREGNVKLTLVGSSLGGYVAARFAELYPEAVEKLVLFCPGFDLQARWPRRLGGAAMRAWMKEGHRDFEARQGVVRVPWSFIEDGCQHPPFPSYTAPALIIHGLRDEVVPVETTTVSLLEQAGGQLKEWTQVVLVDDDHGLTQPATLAVASGAILDFLQIPAPAGDPDENGAGEEGEGQGAVSAADHIEVEAKLALPEDRRALEESILAAGGELKCTVIMTDIYWDLGGEAFSLSNVWLRQRSGVWELKVPAVEGERPNTQTIACYREINDVRDIATWLVNAFPTQLGRLHHLPLAKMLAAAGAHPIASYTTRRSKFVIRTTDDDKKKGSDEGRKSQSHKLCVDIDETSFGFGLVEVEELVAGHGDIPAAKARIQHCAHELLGLAEIDDVVRGKLERYILLHNPAHHQRLVRQGVFKS</sequence>
<dbReference type="PANTHER" id="PTHR14586">
    <property type="entry name" value="THIAMINE-TRIPHOSPHATASE"/>
    <property type="match status" value="1"/>
</dbReference>
<dbReference type="Gene3D" id="2.40.320.10">
    <property type="entry name" value="Hypothetical Protein Pfu-838710-001"/>
    <property type="match status" value="1"/>
</dbReference>
<dbReference type="Pfam" id="PF01928">
    <property type="entry name" value="CYTH"/>
    <property type="match status" value="1"/>
</dbReference>
<dbReference type="PANTHER" id="PTHR14586:SF1">
    <property type="entry name" value="THIAMINE-TRIPHOSPHATASE"/>
    <property type="match status" value="1"/>
</dbReference>
<dbReference type="SUPFAM" id="SSF53474">
    <property type="entry name" value="alpha/beta-Hydrolases"/>
    <property type="match status" value="1"/>
</dbReference>
<protein>
    <recommendedName>
        <fullName evidence="2">CYTH domain-containing protein</fullName>
    </recommendedName>
</protein>
<dbReference type="SUPFAM" id="SSF55154">
    <property type="entry name" value="CYTH-like phosphatases"/>
    <property type="match status" value="1"/>
</dbReference>
<dbReference type="EMBL" id="SDOX01000159">
    <property type="protein sequence ID" value="TFJ80583.1"/>
    <property type="molecule type" value="Genomic_DNA"/>
</dbReference>
<dbReference type="InterPro" id="IPR033469">
    <property type="entry name" value="CYTH-like_dom_sf"/>
</dbReference>
<comment type="caution">
    <text evidence="3">The sequence shown here is derived from an EMBL/GenBank/DDBJ whole genome shotgun (WGS) entry which is preliminary data.</text>
</comment>
<dbReference type="GO" id="GO:0042357">
    <property type="term" value="P:thiamine diphosphate metabolic process"/>
    <property type="evidence" value="ECO:0007669"/>
    <property type="project" value="TreeGrafter"/>
</dbReference>
<proteinExistence type="predicted"/>
<gene>
    <name evidence="3" type="ORF">NSK_008009</name>
</gene>
<feature type="region of interest" description="Disordered" evidence="1">
    <location>
        <begin position="1"/>
        <end position="37"/>
    </location>
</feature>
<reference evidence="3 4" key="1">
    <citation type="submission" date="2019-01" db="EMBL/GenBank/DDBJ databases">
        <title>Nuclear Genome Assembly of the Microalgal Biofuel strain Nannochloropsis salina CCMP1776.</title>
        <authorList>
            <person name="Hovde B."/>
        </authorList>
    </citation>
    <scope>NUCLEOTIDE SEQUENCE [LARGE SCALE GENOMIC DNA]</scope>
    <source>
        <strain evidence="3 4">CCMP1776</strain>
    </source>
</reference>
<name>A0A4D9CST7_9STRA</name>
<dbReference type="Proteomes" id="UP000355283">
    <property type="component" value="Unassembled WGS sequence"/>
</dbReference>
<dbReference type="GO" id="GO:0000287">
    <property type="term" value="F:magnesium ion binding"/>
    <property type="evidence" value="ECO:0007669"/>
    <property type="project" value="TreeGrafter"/>
</dbReference>
<dbReference type="InterPro" id="IPR008886">
    <property type="entry name" value="UPF0227/Esterase_YqiA"/>
</dbReference>
<dbReference type="InterPro" id="IPR023577">
    <property type="entry name" value="CYTH_domain"/>
</dbReference>
<accession>A0A4D9CST7</accession>
<evidence type="ECO:0000313" key="3">
    <source>
        <dbReference type="EMBL" id="TFJ80583.1"/>
    </source>
</evidence>
<dbReference type="InterPro" id="IPR029058">
    <property type="entry name" value="AB_hydrolase_fold"/>
</dbReference>
<evidence type="ECO:0000259" key="2">
    <source>
        <dbReference type="Pfam" id="PF01928"/>
    </source>
</evidence>
<organism evidence="3 4">
    <name type="scientific">Nannochloropsis salina CCMP1776</name>
    <dbReference type="NCBI Taxonomy" id="1027361"/>
    <lineage>
        <taxon>Eukaryota</taxon>
        <taxon>Sar</taxon>
        <taxon>Stramenopiles</taxon>
        <taxon>Ochrophyta</taxon>
        <taxon>Eustigmatophyceae</taxon>
        <taxon>Eustigmatales</taxon>
        <taxon>Monodopsidaceae</taxon>
        <taxon>Microchloropsis</taxon>
        <taxon>Microchloropsis salina</taxon>
    </lineage>
</organism>
<dbReference type="GO" id="GO:0050333">
    <property type="term" value="F:thiamine triphosphate phosphatase activity"/>
    <property type="evidence" value="ECO:0007669"/>
    <property type="project" value="InterPro"/>
</dbReference>
<dbReference type="InterPro" id="IPR039582">
    <property type="entry name" value="THTPA"/>
</dbReference>